<comment type="subcellular location">
    <subcellularLocation>
        <location evidence="6">Cytoplasm</location>
    </subcellularLocation>
</comment>
<dbReference type="Gene3D" id="1.10.8.10">
    <property type="entry name" value="DNA helicase RuvA subunit, C-terminal domain"/>
    <property type="match status" value="1"/>
</dbReference>
<comment type="caution">
    <text evidence="8">The sequence shown here is derived from an EMBL/GenBank/DDBJ whole genome shotgun (WGS) entry which is preliminary data.</text>
</comment>
<dbReference type="GO" id="GO:0005737">
    <property type="term" value="C:cytoplasm"/>
    <property type="evidence" value="ECO:0007669"/>
    <property type="project" value="UniProtKB-SubCell"/>
</dbReference>
<dbReference type="NCBIfam" id="TIGR00084">
    <property type="entry name" value="ruvA"/>
    <property type="match status" value="1"/>
</dbReference>
<dbReference type="Gene3D" id="1.10.150.20">
    <property type="entry name" value="5' to 3' exonuclease, C-terminal subdomain"/>
    <property type="match status" value="1"/>
</dbReference>
<protein>
    <recommendedName>
        <fullName evidence="6">Holliday junction branch migration complex subunit RuvA</fullName>
    </recommendedName>
</protein>
<evidence type="ECO:0000256" key="4">
    <source>
        <dbReference type="ARBA" id="ARBA00023172"/>
    </source>
</evidence>
<comment type="domain">
    <text evidence="6">Has three domains with a flexible linker between the domains II and III and assumes an 'L' shape. Domain III is highly mobile and contacts RuvB.</text>
</comment>
<feature type="domain" description="Helix-hairpin-helix DNA-binding motif class 1" evidence="7">
    <location>
        <begin position="72"/>
        <end position="91"/>
    </location>
</feature>
<dbReference type="Proteomes" id="UP000614469">
    <property type="component" value="Unassembled WGS sequence"/>
</dbReference>
<dbReference type="Pfam" id="PF01330">
    <property type="entry name" value="RuvA_N"/>
    <property type="match status" value="1"/>
</dbReference>
<keyword evidence="1 6" id="KW-0963">Cytoplasm</keyword>
<evidence type="ECO:0000256" key="6">
    <source>
        <dbReference type="HAMAP-Rule" id="MF_00031"/>
    </source>
</evidence>
<keyword evidence="5 6" id="KW-0234">DNA repair</keyword>
<keyword evidence="2 6" id="KW-0227">DNA damage</keyword>
<name>A0A8J6TDQ4_9CHLR</name>
<dbReference type="GO" id="GO:0000400">
    <property type="term" value="F:four-way junction DNA binding"/>
    <property type="evidence" value="ECO:0007669"/>
    <property type="project" value="UniProtKB-UniRule"/>
</dbReference>
<accession>A0A8J6TDQ4</accession>
<dbReference type="SUPFAM" id="SSF47781">
    <property type="entry name" value="RuvA domain 2-like"/>
    <property type="match status" value="1"/>
</dbReference>
<comment type="function">
    <text evidence="6">The RuvA-RuvB-RuvC complex processes Holliday junction (HJ) DNA during genetic recombination and DNA repair, while the RuvA-RuvB complex plays an important role in the rescue of blocked DNA replication forks via replication fork reversal (RFR). RuvA specifically binds to HJ cruciform DNA, conferring on it an open structure. The RuvB hexamer acts as an ATP-dependent pump, pulling dsDNA into and through the RuvAB complex. HJ branch migration allows RuvC to scan DNA until it finds its consensus sequence, where it cleaves and resolves the cruciform DNA.</text>
</comment>
<dbReference type="GO" id="GO:0006310">
    <property type="term" value="P:DNA recombination"/>
    <property type="evidence" value="ECO:0007669"/>
    <property type="project" value="UniProtKB-UniRule"/>
</dbReference>
<dbReference type="GO" id="GO:0009378">
    <property type="term" value="F:four-way junction helicase activity"/>
    <property type="evidence" value="ECO:0007669"/>
    <property type="project" value="InterPro"/>
</dbReference>
<sequence length="191" mass="20874">MIATLRGEITQIEDTSLVVEVGGIGMRVHVPATLRERMKVGESILLYTHFVVRQDAMSLYGFESQGERDLYNMLLSVNGVGPKLALAVLSSLSLDTVQRAVFNEEYDILNRVPGVGKKTAQRIVLSLQDKLKPLDALEQVAAMSDTDGEVLAALTALGYSVVEAQTAIQAIPKDAPKDVEERLRLALGYFQ</sequence>
<dbReference type="CDD" id="cd14332">
    <property type="entry name" value="UBA_RuvA_C"/>
    <property type="match status" value="1"/>
</dbReference>
<dbReference type="Gene3D" id="2.40.50.140">
    <property type="entry name" value="Nucleic acid-binding proteins"/>
    <property type="match status" value="1"/>
</dbReference>
<dbReference type="AlphaFoldDB" id="A0A8J6TDQ4"/>
<dbReference type="GO" id="GO:0005524">
    <property type="term" value="F:ATP binding"/>
    <property type="evidence" value="ECO:0007669"/>
    <property type="project" value="InterPro"/>
</dbReference>
<organism evidence="8 9">
    <name type="scientific">Candidatus Desulfolinea nitratireducens</name>
    <dbReference type="NCBI Taxonomy" id="2841698"/>
    <lineage>
        <taxon>Bacteria</taxon>
        <taxon>Bacillati</taxon>
        <taxon>Chloroflexota</taxon>
        <taxon>Anaerolineae</taxon>
        <taxon>Anaerolineales</taxon>
        <taxon>Anaerolineales incertae sedis</taxon>
        <taxon>Candidatus Desulfolinea</taxon>
    </lineage>
</organism>
<feature type="region of interest" description="Domain III" evidence="6">
    <location>
        <begin position="149"/>
        <end position="191"/>
    </location>
</feature>
<evidence type="ECO:0000259" key="7">
    <source>
        <dbReference type="SMART" id="SM00278"/>
    </source>
</evidence>
<dbReference type="EMBL" id="JACNJN010000053">
    <property type="protein sequence ID" value="MBC8334196.1"/>
    <property type="molecule type" value="Genomic_DNA"/>
</dbReference>
<keyword evidence="3 6" id="KW-0238">DNA-binding</keyword>
<dbReference type="InterPro" id="IPR011114">
    <property type="entry name" value="RuvA_C"/>
</dbReference>
<evidence type="ECO:0000313" key="9">
    <source>
        <dbReference type="Proteomes" id="UP000614469"/>
    </source>
</evidence>
<reference evidence="8 9" key="1">
    <citation type="submission" date="2020-08" db="EMBL/GenBank/DDBJ databases">
        <title>Bridging the membrane lipid divide: bacteria of the FCB group superphylum have the potential to synthesize archaeal ether lipids.</title>
        <authorList>
            <person name="Villanueva L."/>
            <person name="Von Meijenfeldt F.A.B."/>
            <person name="Westbye A.B."/>
            <person name="Yadav S."/>
            <person name="Hopmans E.C."/>
            <person name="Dutilh B.E."/>
            <person name="Sinninghe Damste J.S."/>
        </authorList>
    </citation>
    <scope>NUCLEOTIDE SEQUENCE [LARGE SCALE GENOMIC DNA]</scope>
    <source>
        <strain evidence="8">NIOZ-UU36</strain>
    </source>
</reference>
<gene>
    <name evidence="6 8" type="primary">ruvA</name>
    <name evidence="8" type="ORF">H8E29_02935</name>
</gene>
<dbReference type="HAMAP" id="MF_00031">
    <property type="entry name" value="DNA_HJ_migration_RuvA"/>
    <property type="match status" value="1"/>
</dbReference>
<comment type="similarity">
    <text evidence="6">Belongs to the RuvA family.</text>
</comment>
<dbReference type="GO" id="GO:0006281">
    <property type="term" value="P:DNA repair"/>
    <property type="evidence" value="ECO:0007669"/>
    <property type="project" value="UniProtKB-UniRule"/>
</dbReference>
<evidence type="ECO:0000313" key="8">
    <source>
        <dbReference type="EMBL" id="MBC8334196.1"/>
    </source>
</evidence>
<dbReference type="InterPro" id="IPR036267">
    <property type="entry name" value="RuvA_C_sf"/>
</dbReference>
<dbReference type="InterPro" id="IPR000085">
    <property type="entry name" value="RuvA"/>
</dbReference>
<evidence type="ECO:0000256" key="5">
    <source>
        <dbReference type="ARBA" id="ARBA00023204"/>
    </source>
</evidence>
<dbReference type="InterPro" id="IPR013849">
    <property type="entry name" value="DNA_helicase_Holl-junc_RuvA_I"/>
</dbReference>
<dbReference type="SUPFAM" id="SSF50249">
    <property type="entry name" value="Nucleic acid-binding proteins"/>
    <property type="match status" value="1"/>
</dbReference>
<feature type="domain" description="Helix-hairpin-helix DNA-binding motif class 1" evidence="7">
    <location>
        <begin position="107"/>
        <end position="126"/>
    </location>
</feature>
<dbReference type="Pfam" id="PF14520">
    <property type="entry name" value="HHH_5"/>
    <property type="match status" value="1"/>
</dbReference>
<keyword evidence="4 6" id="KW-0233">DNA recombination</keyword>
<dbReference type="InterPro" id="IPR012340">
    <property type="entry name" value="NA-bd_OB-fold"/>
</dbReference>
<dbReference type="InterPro" id="IPR003583">
    <property type="entry name" value="Hlx-hairpin-Hlx_DNA-bd_motif"/>
</dbReference>
<evidence type="ECO:0000256" key="1">
    <source>
        <dbReference type="ARBA" id="ARBA00022490"/>
    </source>
</evidence>
<dbReference type="InterPro" id="IPR010994">
    <property type="entry name" value="RuvA_2-like"/>
</dbReference>
<dbReference type="GO" id="GO:0048476">
    <property type="term" value="C:Holliday junction resolvase complex"/>
    <property type="evidence" value="ECO:0007669"/>
    <property type="project" value="UniProtKB-UniRule"/>
</dbReference>
<evidence type="ECO:0000256" key="2">
    <source>
        <dbReference type="ARBA" id="ARBA00022763"/>
    </source>
</evidence>
<comment type="subunit">
    <text evidence="6">Homotetramer. Forms an RuvA(8)-RuvB(12)-Holliday junction (HJ) complex. HJ DNA is sandwiched between 2 RuvA tetramers; dsDNA enters through RuvA and exits via RuvB. An RuvB hexamer assembles on each DNA strand where it exits the tetramer. Each RuvB hexamer is contacted by two RuvA subunits (via domain III) on 2 adjacent RuvB subunits; this complex drives branch migration. In the full resolvosome a probable DNA-RuvA(4)-RuvB(12)-RuvC(2) complex forms which resolves the HJ.</text>
</comment>
<proteinExistence type="inferred from homology"/>
<dbReference type="GO" id="GO:0009379">
    <property type="term" value="C:Holliday junction helicase complex"/>
    <property type="evidence" value="ECO:0007669"/>
    <property type="project" value="InterPro"/>
</dbReference>
<dbReference type="Pfam" id="PF07499">
    <property type="entry name" value="RuvA_C"/>
    <property type="match status" value="1"/>
</dbReference>
<dbReference type="SUPFAM" id="SSF46929">
    <property type="entry name" value="DNA helicase RuvA subunit, C-terminal domain"/>
    <property type="match status" value="1"/>
</dbReference>
<comment type="caution">
    <text evidence="6">Lacks conserved residue(s) required for the propagation of feature annotation.</text>
</comment>
<dbReference type="SMART" id="SM00278">
    <property type="entry name" value="HhH1"/>
    <property type="match status" value="2"/>
</dbReference>
<evidence type="ECO:0000256" key="3">
    <source>
        <dbReference type="ARBA" id="ARBA00023125"/>
    </source>
</evidence>